<gene>
    <name evidence="1" type="ORF">UFOPK2761_03568</name>
</gene>
<proteinExistence type="predicted"/>
<name>A0A6J6VSX0_9ZZZZ</name>
<protein>
    <submittedName>
        <fullName evidence="1">Unannotated protein</fullName>
    </submittedName>
</protein>
<accession>A0A6J6VSX0</accession>
<dbReference type="InterPro" id="IPR025101">
    <property type="entry name" value="DUF4012"/>
</dbReference>
<dbReference type="Pfam" id="PF13196">
    <property type="entry name" value="DUF4012"/>
    <property type="match status" value="1"/>
</dbReference>
<dbReference type="EMBL" id="CAEZYQ010000057">
    <property type="protein sequence ID" value="CAB4774125.1"/>
    <property type="molecule type" value="Genomic_DNA"/>
</dbReference>
<reference evidence="1" key="1">
    <citation type="submission" date="2020-05" db="EMBL/GenBank/DDBJ databases">
        <authorList>
            <person name="Chiriac C."/>
            <person name="Salcher M."/>
            <person name="Ghai R."/>
            <person name="Kavagutti S V."/>
        </authorList>
    </citation>
    <scope>NUCLEOTIDE SEQUENCE</scope>
</reference>
<organism evidence="1">
    <name type="scientific">freshwater metagenome</name>
    <dbReference type="NCBI Taxonomy" id="449393"/>
    <lineage>
        <taxon>unclassified sequences</taxon>
        <taxon>metagenomes</taxon>
        <taxon>ecological metagenomes</taxon>
    </lineage>
</organism>
<dbReference type="AlphaFoldDB" id="A0A6J6VSX0"/>
<sequence>MSRRRAVLLASGLLLLVVLVLGALVGWRALQVNDSLQQAVRDAESLQTSLESGEQEEIDTALARLQASADEAADLTGGAIWSLATIPPFVGDDAQGVRTAARVVSDLSNDGIGPLAETATQLDRLLPQDGRIDTAAVSDLRAPIATAAQALAAAEADLAAEDSSGFVGRFRVKYRELTTLVSDAAQAMDSAQVTVGLLPDLLGQDGPRSYLLVFQNNAEIRATGGLPGAMSVLEVDDGAIALGRQDSAAAFGERDEPVLPLTDEEVEVYSEKLGTFMLDANFTPDWPRAAELIRARWEEVHPEELDGVLTLDTIAVSYLLGATGPVDVGPYTLTADNAVDTLLNQAYIDIPEPSAQDAFFRLVAKTVFERISSGDVGAPRELLRALVRAGDEGRVAVNLTDGAEQEQIAERRVAGATTDAAGVADGFDVTLLDGTGSKMSYYLEYRTRATVTSCTDGVARVRLATTLVSDPPDSPEDLPRYITGGVNVSTEPGEQLVQVRMLTPSDARLRGFTIRGKQIRPQADQLDGRRVSTAFLLLEPDEPADVTWTVDVPVTGESIPVRVTPGIEPRDYSSTLRAC</sequence>
<evidence type="ECO:0000313" key="1">
    <source>
        <dbReference type="EMBL" id="CAB4774125.1"/>
    </source>
</evidence>